<sequence length="69" mass="7844">MVYLVETAKFLDVQMQQFALPRSLKAAHGFGWREPIKPVHAPGFQGVSDGLSRKSEKSGYLQRRQMQLP</sequence>
<dbReference type="Proteomes" id="UP001385499">
    <property type="component" value="Unassembled WGS sequence"/>
</dbReference>
<keyword evidence="3" id="KW-1185">Reference proteome</keyword>
<evidence type="ECO:0000313" key="3">
    <source>
        <dbReference type="Proteomes" id="UP001385499"/>
    </source>
</evidence>
<reference evidence="2 3" key="1">
    <citation type="submission" date="2024-02" db="EMBL/GenBank/DDBJ databases">
        <title>Roseibium algae sp. nov., isolated from marine alga (Grateloupia sp.), showing potential in myo-inositol conversion.</title>
        <authorList>
            <person name="Wang Y."/>
        </authorList>
    </citation>
    <scope>NUCLEOTIDE SEQUENCE [LARGE SCALE GENOMIC DNA]</scope>
    <source>
        <strain evidence="2 3">H3510</strain>
    </source>
</reference>
<gene>
    <name evidence="2" type="ORF">V6575_14890</name>
</gene>
<dbReference type="RefSeq" id="WP_340275412.1">
    <property type="nucleotide sequence ID" value="NZ_JBAKIA010000010.1"/>
</dbReference>
<name>A0ABU8TPA0_9HYPH</name>
<feature type="region of interest" description="Disordered" evidence="1">
    <location>
        <begin position="41"/>
        <end position="69"/>
    </location>
</feature>
<proteinExistence type="predicted"/>
<comment type="caution">
    <text evidence="2">The sequence shown here is derived from an EMBL/GenBank/DDBJ whole genome shotgun (WGS) entry which is preliminary data.</text>
</comment>
<organism evidence="2 3">
    <name type="scientific">Roseibium algae</name>
    <dbReference type="NCBI Taxonomy" id="3123038"/>
    <lineage>
        <taxon>Bacteria</taxon>
        <taxon>Pseudomonadati</taxon>
        <taxon>Pseudomonadota</taxon>
        <taxon>Alphaproteobacteria</taxon>
        <taxon>Hyphomicrobiales</taxon>
        <taxon>Stappiaceae</taxon>
        <taxon>Roseibium</taxon>
    </lineage>
</organism>
<protein>
    <submittedName>
        <fullName evidence="2">Uncharacterized protein</fullName>
    </submittedName>
</protein>
<dbReference type="EMBL" id="JBAKIA010000010">
    <property type="protein sequence ID" value="MEJ8475380.1"/>
    <property type="molecule type" value="Genomic_DNA"/>
</dbReference>
<evidence type="ECO:0000256" key="1">
    <source>
        <dbReference type="SAM" id="MobiDB-lite"/>
    </source>
</evidence>
<evidence type="ECO:0000313" key="2">
    <source>
        <dbReference type="EMBL" id="MEJ8475380.1"/>
    </source>
</evidence>
<accession>A0ABU8TPA0</accession>